<feature type="region of interest" description="Disordered" evidence="1">
    <location>
        <begin position="133"/>
        <end position="172"/>
    </location>
</feature>
<accession>D6U552</accession>
<sequence length="172" mass="19767">MKEANAALRRLEELFRDHSEVDTASLVVQWADEFRTEYENRIKRSQEAARAQASMQYYGLTETQWRKEASGTISRYNVATHRIKPEDFPAFCKSRNLNEKKLLAVAVGDEGMYEGYTRAPMNGFMLGHEYHPKNEDALPPLPKRPRVRLFPEPKPEGKQYGTSQPFGEGARS</sequence>
<name>D6U552_KTERA</name>
<gene>
    <name evidence="2" type="ORF">Krac_2368</name>
</gene>
<evidence type="ECO:0000313" key="2">
    <source>
        <dbReference type="EMBL" id="EFH81632.1"/>
    </source>
</evidence>
<reference evidence="2 3" key="1">
    <citation type="journal article" date="2011" name="Stand. Genomic Sci.">
        <title>Non-contiguous finished genome sequence and contextual data of the filamentous soil bacterium Ktedonobacter racemifer type strain (SOSP1-21).</title>
        <authorList>
            <person name="Chang Y.J."/>
            <person name="Land M."/>
            <person name="Hauser L."/>
            <person name="Chertkov O."/>
            <person name="Del Rio T.G."/>
            <person name="Nolan M."/>
            <person name="Copeland A."/>
            <person name="Tice H."/>
            <person name="Cheng J.F."/>
            <person name="Lucas S."/>
            <person name="Han C."/>
            <person name="Goodwin L."/>
            <person name="Pitluck S."/>
            <person name="Ivanova N."/>
            <person name="Ovchinikova G."/>
            <person name="Pati A."/>
            <person name="Chen A."/>
            <person name="Palaniappan K."/>
            <person name="Mavromatis K."/>
            <person name="Liolios K."/>
            <person name="Brettin T."/>
            <person name="Fiebig A."/>
            <person name="Rohde M."/>
            <person name="Abt B."/>
            <person name="Goker M."/>
            <person name="Detter J.C."/>
            <person name="Woyke T."/>
            <person name="Bristow J."/>
            <person name="Eisen J.A."/>
            <person name="Markowitz V."/>
            <person name="Hugenholtz P."/>
            <person name="Kyrpides N.C."/>
            <person name="Klenk H.P."/>
            <person name="Lapidus A."/>
        </authorList>
    </citation>
    <scope>NUCLEOTIDE SEQUENCE [LARGE SCALE GENOMIC DNA]</scope>
    <source>
        <strain evidence="3">DSM 44963</strain>
    </source>
</reference>
<dbReference type="RefSeq" id="WP_007919130.1">
    <property type="nucleotide sequence ID" value="NZ_ADVG01000004.1"/>
</dbReference>
<evidence type="ECO:0000256" key="1">
    <source>
        <dbReference type="SAM" id="MobiDB-lite"/>
    </source>
</evidence>
<organism evidence="2 3">
    <name type="scientific">Ktedonobacter racemifer DSM 44963</name>
    <dbReference type="NCBI Taxonomy" id="485913"/>
    <lineage>
        <taxon>Bacteria</taxon>
        <taxon>Bacillati</taxon>
        <taxon>Chloroflexota</taxon>
        <taxon>Ktedonobacteria</taxon>
        <taxon>Ktedonobacterales</taxon>
        <taxon>Ktedonobacteraceae</taxon>
        <taxon>Ktedonobacter</taxon>
    </lineage>
</organism>
<protein>
    <submittedName>
        <fullName evidence="2">Uncharacterized protein</fullName>
    </submittedName>
</protein>
<dbReference type="EMBL" id="ADVG01000004">
    <property type="protein sequence ID" value="EFH81632.1"/>
    <property type="molecule type" value="Genomic_DNA"/>
</dbReference>
<keyword evidence="3" id="KW-1185">Reference proteome</keyword>
<proteinExistence type="predicted"/>
<comment type="caution">
    <text evidence="2">The sequence shown here is derived from an EMBL/GenBank/DDBJ whole genome shotgun (WGS) entry which is preliminary data.</text>
</comment>
<dbReference type="InParanoid" id="D6U552"/>
<dbReference type="Proteomes" id="UP000004508">
    <property type="component" value="Unassembled WGS sequence"/>
</dbReference>
<dbReference type="AlphaFoldDB" id="D6U552"/>
<evidence type="ECO:0000313" key="3">
    <source>
        <dbReference type="Proteomes" id="UP000004508"/>
    </source>
</evidence>
<dbReference type="STRING" id="485913.Krac_2368"/>